<dbReference type="AlphaFoldDB" id="A0A212JGN6"/>
<dbReference type="PANTHER" id="PTHR40055:SF1">
    <property type="entry name" value="TRANSCRIPTIONAL REGULATOR YGIV-RELATED"/>
    <property type="match status" value="1"/>
</dbReference>
<organism evidence="5">
    <name type="scientific">uncultured Dysgonomonas sp</name>
    <dbReference type="NCBI Taxonomy" id="206096"/>
    <lineage>
        <taxon>Bacteria</taxon>
        <taxon>Pseudomonadati</taxon>
        <taxon>Bacteroidota</taxon>
        <taxon>Bacteroidia</taxon>
        <taxon>Bacteroidales</taxon>
        <taxon>Dysgonomonadaceae</taxon>
        <taxon>Dysgonomonas</taxon>
        <taxon>environmental samples</taxon>
    </lineage>
</organism>
<accession>A0A212JGN6</accession>
<dbReference type="InterPro" id="IPR050908">
    <property type="entry name" value="SmbC-like"/>
</dbReference>
<dbReference type="EMBL" id="FLUM01000001">
    <property type="protein sequence ID" value="SBV98587.1"/>
    <property type="molecule type" value="Genomic_DNA"/>
</dbReference>
<evidence type="ECO:0000259" key="4">
    <source>
        <dbReference type="PROSITE" id="PS01124"/>
    </source>
</evidence>
<dbReference type="Pfam" id="PF06445">
    <property type="entry name" value="GyrI-like"/>
    <property type="match status" value="1"/>
</dbReference>
<dbReference type="InterPro" id="IPR010499">
    <property type="entry name" value="AraC_E-bd"/>
</dbReference>
<dbReference type="PROSITE" id="PS01124">
    <property type="entry name" value="HTH_ARAC_FAMILY_2"/>
    <property type="match status" value="1"/>
</dbReference>
<dbReference type="SMART" id="SM00871">
    <property type="entry name" value="AraC_E_bind"/>
    <property type="match status" value="1"/>
</dbReference>
<protein>
    <recommendedName>
        <fullName evidence="4">HTH araC/xylS-type domain-containing protein</fullName>
    </recommendedName>
</protein>
<evidence type="ECO:0000256" key="3">
    <source>
        <dbReference type="ARBA" id="ARBA00023163"/>
    </source>
</evidence>
<evidence type="ECO:0000256" key="2">
    <source>
        <dbReference type="ARBA" id="ARBA00023125"/>
    </source>
</evidence>
<dbReference type="SMART" id="SM00342">
    <property type="entry name" value="HTH_ARAC"/>
    <property type="match status" value="1"/>
</dbReference>
<dbReference type="InterPro" id="IPR011256">
    <property type="entry name" value="Reg_factor_effector_dom_sf"/>
</dbReference>
<evidence type="ECO:0000313" key="5">
    <source>
        <dbReference type="EMBL" id="SBV98587.1"/>
    </source>
</evidence>
<reference evidence="5" key="1">
    <citation type="submission" date="2016-04" db="EMBL/GenBank/DDBJ databases">
        <authorList>
            <person name="Evans L.H."/>
            <person name="Alamgir A."/>
            <person name="Owens N."/>
            <person name="Weber N.D."/>
            <person name="Virtaneva K."/>
            <person name="Barbian K."/>
            <person name="Babar A."/>
            <person name="Rosenke K."/>
        </authorList>
    </citation>
    <scope>NUCLEOTIDE SEQUENCE</scope>
    <source>
        <strain evidence="5">86-1</strain>
    </source>
</reference>
<dbReference type="Gene3D" id="1.10.10.60">
    <property type="entry name" value="Homeodomain-like"/>
    <property type="match status" value="2"/>
</dbReference>
<dbReference type="PROSITE" id="PS00041">
    <property type="entry name" value="HTH_ARAC_FAMILY_1"/>
    <property type="match status" value="1"/>
</dbReference>
<dbReference type="GO" id="GO:0003700">
    <property type="term" value="F:DNA-binding transcription factor activity"/>
    <property type="evidence" value="ECO:0007669"/>
    <property type="project" value="InterPro"/>
</dbReference>
<dbReference type="SUPFAM" id="SSF55136">
    <property type="entry name" value="Probable bacterial effector-binding domain"/>
    <property type="match status" value="1"/>
</dbReference>
<dbReference type="InterPro" id="IPR009057">
    <property type="entry name" value="Homeodomain-like_sf"/>
</dbReference>
<feature type="domain" description="HTH araC/xylS-type" evidence="4">
    <location>
        <begin position="16"/>
        <end position="114"/>
    </location>
</feature>
<dbReference type="Gene3D" id="3.20.80.10">
    <property type="entry name" value="Regulatory factor, effector binding domain"/>
    <property type="match status" value="1"/>
</dbReference>
<keyword evidence="2" id="KW-0238">DNA-binding</keyword>
<name>A0A212JGN6_9BACT</name>
<dbReference type="SUPFAM" id="SSF46689">
    <property type="entry name" value="Homeodomain-like"/>
    <property type="match status" value="2"/>
</dbReference>
<keyword evidence="1" id="KW-0805">Transcription regulation</keyword>
<dbReference type="GO" id="GO:0043565">
    <property type="term" value="F:sequence-specific DNA binding"/>
    <property type="evidence" value="ECO:0007669"/>
    <property type="project" value="InterPro"/>
</dbReference>
<dbReference type="RefSeq" id="WP_296940880.1">
    <property type="nucleotide sequence ID" value="NZ_LT599032.1"/>
</dbReference>
<evidence type="ECO:0000256" key="1">
    <source>
        <dbReference type="ARBA" id="ARBA00023015"/>
    </source>
</evidence>
<dbReference type="InterPro" id="IPR018060">
    <property type="entry name" value="HTH_AraC"/>
</dbReference>
<dbReference type="Pfam" id="PF12833">
    <property type="entry name" value="HTH_18"/>
    <property type="match status" value="1"/>
</dbReference>
<dbReference type="InterPro" id="IPR018062">
    <property type="entry name" value="HTH_AraC-typ_CS"/>
</dbReference>
<dbReference type="PANTHER" id="PTHR40055">
    <property type="entry name" value="TRANSCRIPTIONAL REGULATOR YGIV-RELATED"/>
    <property type="match status" value="1"/>
</dbReference>
<gene>
    <name evidence="5" type="ORF">KL86DYS1_12212</name>
</gene>
<keyword evidence="3" id="KW-0804">Transcription</keyword>
<sequence length="286" mass="33105">MEQKTITREEYAKRINTVIEYIGSNLDEEMDLNKLAEVSNFSVYHFHRIFRAIVGEPIGAFVVRIRVETAARLLRYTELPVQDIAYNVGYATPSSLTKVFRQFYNISPTDYRNNKSYTIMKPLLINENLNLKAPKIQEVEAKQAIYIRLFGEYSSLDFPGTWKRLWQFVKENKLFSAGIEHICFYYDDPKVTESHKLRTDICLVIHKPAVAKGEIGVKEIEGGKYAVFHYQGPYDQLGSVYDTIYGKWIPEGGYQVRNAPLFEKYVNNPESTAPDKLKTEIYIPVE</sequence>
<dbReference type="InterPro" id="IPR029442">
    <property type="entry name" value="GyrI-like"/>
</dbReference>
<proteinExistence type="predicted"/>